<feature type="chain" id="PRO_5020686528" evidence="1">
    <location>
        <begin position="24"/>
        <end position="744"/>
    </location>
</feature>
<dbReference type="GO" id="GO:0016787">
    <property type="term" value="F:hydrolase activity"/>
    <property type="evidence" value="ECO:0007669"/>
    <property type="project" value="UniProtKB-KW"/>
</dbReference>
<feature type="domain" description="DUF5916" evidence="2">
    <location>
        <begin position="241"/>
        <end position="665"/>
    </location>
</feature>
<accession>A0A4R4KNR7</accession>
<feature type="signal peptide" evidence="1">
    <location>
        <begin position="1"/>
        <end position="23"/>
    </location>
</feature>
<comment type="caution">
    <text evidence="3">The sequence shown here is derived from an EMBL/GenBank/DDBJ whole genome shotgun (WGS) entry which is preliminary data.</text>
</comment>
<gene>
    <name evidence="3" type="ORF">EZE20_04680</name>
</gene>
<sequence>MKNSLCALSVLFISWLLPKSAVAQDPYPTPSLRLKATSSPLIIDGKMDENEWANYQVTDQFWQYFPLDSIRAQNRTELYMTYDENFLYVAAKCYTTGNKFIVPSFRRDYRATGNDNISFIFDTFQDKTNAFLFGMNPFGVMREALISNGGSDTQFFNTFWDNKWEGDSKIYDTYWTTEVKIPFRTVRYMEGSAAWNFMCYRFDSQTNEQSSWVRIPQNQLFFNLAFTGPMEFEKPLKKPGMNLAVIPYVRAGQATDFLKEPKGRSPQNSIGADLKVGITPGLILDATINPDFSTVEADRQIQNLTRFDISLSFPEQRQFFLENSDLFGTFGSQETYLSGLGNQNFTPFYSRRVGLELDTTTGTYTPIRILSGLRLNGKVSNNLRIGLLNVQTARDAERGISDANTTVAVVQQKVFSRSNITALFINKEVFNPTVSQNRYNRVAGLEYNMASPDNRWLGKLYYHQAFSPAVGSGKLSTGASLTRNMYRYQFVWNHYYIGENFEAEVGVVPRRNVFRVNPRFQLNFYPGNRIVNRFSLGTSYEEYRKFNSGLTDQAFGLIGDVTFQSSATLVWQVAHTYTILLADFDPTRSGNRPLRQGTDYRYTQARFDFISDRRKKISLEMQGVVGQNFNGSIASLTGALIYRFQPYGTLTLNYGLSRVTSSEGQGNLFLIGPRADVTFSKSLFWTTFFQYNNLTNNVNINSRLQWRFRPVSDFFLVYSDNYFSDNFMVKNRVLVAKLTYWFNL</sequence>
<dbReference type="Proteomes" id="UP000295706">
    <property type="component" value="Unassembled WGS sequence"/>
</dbReference>
<dbReference type="RefSeq" id="WP_132114978.1">
    <property type="nucleotide sequence ID" value="NZ_SMJU01000002.1"/>
</dbReference>
<evidence type="ECO:0000256" key="1">
    <source>
        <dbReference type="SAM" id="SignalP"/>
    </source>
</evidence>
<keyword evidence="1" id="KW-0732">Signal</keyword>
<evidence type="ECO:0000259" key="2">
    <source>
        <dbReference type="Pfam" id="PF19313"/>
    </source>
</evidence>
<dbReference type="OrthoDB" id="9786766at2"/>
<keyword evidence="3" id="KW-0378">Hydrolase</keyword>
<organism evidence="3 4">
    <name type="scientific">Arundinibacter roseus</name>
    <dbReference type="NCBI Taxonomy" id="2070510"/>
    <lineage>
        <taxon>Bacteria</taxon>
        <taxon>Pseudomonadati</taxon>
        <taxon>Bacteroidota</taxon>
        <taxon>Cytophagia</taxon>
        <taxon>Cytophagales</taxon>
        <taxon>Spirosomataceae</taxon>
        <taxon>Arundinibacter</taxon>
    </lineage>
</organism>
<dbReference type="CDD" id="cd09618">
    <property type="entry name" value="CBM9_like_2"/>
    <property type="match status" value="1"/>
</dbReference>
<keyword evidence="4" id="KW-1185">Reference proteome</keyword>
<dbReference type="Gene3D" id="2.60.40.1190">
    <property type="match status" value="1"/>
</dbReference>
<dbReference type="InterPro" id="IPR045670">
    <property type="entry name" value="DUF5916"/>
</dbReference>
<dbReference type="AlphaFoldDB" id="A0A4R4KNR7"/>
<reference evidence="3 4" key="1">
    <citation type="submission" date="2019-02" db="EMBL/GenBank/DDBJ databases">
        <title>Arundinibacter roseus gen. nov., sp. nov., a new member of the family Cytophagaceae.</title>
        <authorList>
            <person name="Szuroczki S."/>
            <person name="Khayer B."/>
            <person name="Sproer C."/>
            <person name="Toumi M."/>
            <person name="Szabo A."/>
            <person name="Felfoldi T."/>
            <person name="Schumann P."/>
            <person name="Toth E."/>
        </authorList>
    </citation>
    <scope>NUCLEOTIDE SEQUENCE [LARGE SCALE GENOMIC DNA]</scope>
    <source>
        <strain evidence="3 4">DMA-k-7a</strain>
    </source>
</reference>
<evidence type="ECO:0000313" key="3">
    <source>
        <dbReference type="EMBL" id="TDB68221.1"/>
    </source>
</evidence>
<evidence type="ECO:0000313" key="4">
    <source>
        <dbReference type="Proteomes" id="UP000295706"/>
    </source>
</evidence>
<dbReference type="Pfam" id="PF19313">
    <property type="entry name" value="DUF5916"/>
    <property type="match status" value="1"/>
</dbReference>
<protein>
    <submittedName>
        <fullName evidence="3">Hydrolase</fullName>
    </submittedName>
</protein>
<dbReference type="SUPFAM" id="SSF49344">
    <property type="entry name" value="CBD9-like"/>
    <property type="match status" value="1"/>
</dbReference>
<dbReference type="EMBL" id="SMJU01000002">
    <property type="protein sequence ID" value="TDB68221.1"/>
    <property type="molecule type" value="Genomic_DNA"/>
</dbReference>
<proteinExistence type="predicted"/>
<name>A0A4R4KNR7_9BACT</name>